<accession>A0ACC2KYH3</accession>
<protein>
    <submittedName>
        <fullName evidence="1">Uncharacterized protein</fullName>
    </submittedName>
</protein>
<dbReference type="Proteomes" id="UP001234297">
    <property type="component" value="Chromosome 6"/>
</dbReference>
<organism evidence="1 2">
    <name type="scientific">Persea americana</name>
    <name type="common">Avocado</name>
    <dbReference type="NCBI Taxonomy" id="3435"/>
    <lineage>
        <taxon>Eukaryota</taxon>
        <taxon>Viridiplantae</taxon>
        <taxon>Streptophyta</taxon>
        <taxon>Embryophyta</taxon>
        <taxon>Tracheophyta</taxon>
        <taxon>Spermatophyta</taxon>
        <taxon>Magnoliopsida</taxon>
        <taxon>Magnoliidae</taxon>
        <taxon>Laurales</taxon>
        <taxon>Lauraceae</taxon>
        <taxon>Persea</taxon>
    </lineage>
</organism>
<keyword evidence="2" id="KW-1185">Reference proteome</keyword>
<evidence type="ECO:0000313" key="2">
    <source>
        <dbReference type="Proteomes" id="UP001234297"/>
    </source>
</evidence>
<proteinExistence type="predicted"/>
<name>A0ACC2KYH3_PERAE</name>
<reference evidence="1 2" key="1">
    <citation type="journal article" date="2022" name="Hortic Res">
        <title>A haplotype resolved chromosomal level avocado genome allows analysis of novel avocado genes.</title>
        <authorList>
            <person name="Nath O."/>
            <person name="Fletcher S.J."/>
            <person name="Hayward A."/>
            <person name="Shaw L.M."/>
            <person name="Masouleh A.K."/>
            <person name="Furtado A."/>
            <person name="Henry R.J."/>
            <person name="Mitter N."/>
        </authorList>
    </citation>
    <scope>NUCLEOTIDE SEQUENCE [LARGE SCALE GENOMIC DNA]</scope>
    <source>
        <strain evidence="2">cv. Hass</strain>
    </source>
</reference>
<evidence type="ECO:0000313" key="1">
    <source>
        <dbReference type="EMBL" id="KAJ8625877.1"/>
    </source>
</evidence>
<sequence length="754" mass="81721">MKGVPCHLPGKGKGKGKGAFLQLPAEVVVVSASPLPNSKSKVSVGSTEPTSVLDTRSPSPPTSSTSTLSSSFGDTAGMVAASDNPPYKWLPSQHTSPAPEDEGGGGSRKEEWANHLLQQPTLASSLEIGAGGCEKRGLGMEEWESVLPESASSPSNDQSFFQWFGSGMDDPSLKQLLQSGGGAPEFESTGDAGLGIPDMGFGFENVSSNSLANASANSFGAPATDFACLNGNMMNNSKQQLLSIQNPTNSFGGGGSSSFNNDCHPPNPIFSLPPSILDPLDEKPHIFNLHHHINPQNPAFLLPTLPYAQAQAQQQQRHLLPPQPKRCHPTTPDMGFLIPRAPFSDSGQELFLRRQQQQSFSNIHLLPQHLQHKPPLKLMGGSPEDSTTLQQQQQALVDQLLKAAELVEAGNSIHAQEILARLNHQLSPVGKPLHRAAFYFKEALQLLLENNNSTTLRSIPISPLDLVFKITAYKAFSEVSPFLQFVNFTSNQVLLEALHGFDAIHIVDFDIGLGGQWASFMQELALRPGGAPSLKITGFASLSSQDPLGLCLAKENLSHFANELAIPLEFNLFNIDSFDLSSIAALPVLNWSENEAVAVNLPVGLSTPSLLRLIAEQLSPKIVLTVDCGCDRIELPFSLYFFNALQSYSLLLDSLDASNASFDAVQKIERFILQPKIESTVLGRRRTGGKLPPWRNLFTSAGFSPVPLSNFTETQADYLLKRLQLRGFHVEKRQASLCLGWQWGELVSVSSWRC</sequence>
<comment type="caution">
    <text evidence="1">The sequence shown here is derived from an EMBL/GenBank/DDBJ whole genome shotgun (WGS) entry which is preliminary data.</text>
</comment>
<dbReference type="EMBL" id="CM056814">
    <property type="protein sequence ID" value="KAJ8625877.1"/>
    <property type="molecule type" value="Genomic_DNA"/>
</dbReference>
<gene>
    <name evidence="1" type="ORF">MRB53_019184</name>
</gene>